<name>A0A1I3USC3_9SPHI</name>
<dbReference type="STRING" id="1477437.SAMN05444682_11533"/>
<dbReference type="Proteomes" id="UP000198670">
    <property type="component" value="Unassembled WGS sequence"/>
</dbReference>
<dbReference type="InterPro" id="IPR012347">
    <property type="entry name" value="Ferritin-like"/>
</dbReference>
<organism evidence="1 2">
    <name type="scientific">Parapedobacter indicus</name>
    <dbReference type="NCBI Taxonomy" id="1477437"/>
    <lineage>
        <taxon>Bacteria</taxon>
        <taxon>Pseudomonadati</taxon>
        <taxon>Bacteroidota</taxon>
        <taxon>Sphingobacteriia</taxon>
        <taxon>Sphingobacteriales</taxon>
        <taxon>Sphingobacteriaceae</taxon>
        <taxon>Parapedobacter</taxon>
    </lineage>
</organism>
<evidence type="ECO:0008006" key="3">
    <source>
        <dbReference type="Google" id="ProtNLM"/>
    </source>
</evidence>
<evidence type="ECO:0000313" key="1">
    <source>
        <dbReference type="EMBL" id="SFJ85659.1"/>
    </source>
</evidence>
<proteinExistence type="predicted"/>
<dbReference type="RefSeq" id="WP_090631906.1">
    <property type="nucleotide sequence ID" value="NZ_FOQO01000015.1"/>
</dbReference>
<evidence type="ECO:0000313" key="2">
    <source>
        <dbReference type="Proteomes" id="UP000198670"/>
    </source>
</evidence>
<keyword evidence="2" id="KW-1185">Reference proteome</keyword>
<dbReference type="AlphaFoldDB" id="A0A1I3USC3"/>
<reference evidence="1 2" key="1">
    <citation type="submission" date="2016-10" db="EMBL/GenBank/DDBJ databases">
        <authorList>
            <person name="de Groot N.N."/>
        </authorList>
    </citation>
    <scope>NUCLEOTIDE SEQUENCE [LARGE SCALE GENOMIC DNA]</scope>
    <source>
        <strain evidence="1 2">RK1</strain>
    </source>
</reference>
<sequence length="153" mass="17792">MDQLCTTLEIINDLIEVNGQRIWNYQVVFKGFNGDPDLELYGVFEQIVDQGQRFQEALELQFVALAHDLPNRGYPNGTILRTWEVVKALFRSTSSLPISLVFDKGERAMLKAYQYAEKHIYGTSSQKIIAGQQRELVAFYRQYKSLYKDRQFV</sequence>
<dbReference type="Gene3D" id="1.20.1260.10">
    <property type="match status" value="1"/>
</dbReference>
<dbReference type="EMBL" id="FOQO01000015">
    <property type="protein sequence ID" value="SFJ85659.1"/>
    <property type="molecule type" value="Genomic_DNA"/>
</dbReference>
<protein>
    <recommendedName>
        <fullName evidence="3">DUF2383 domain-containing protein</fullName>
    </recommendedName>
</protein>
<accession>A0A1I3USC3</accession>
<gene>
    <name evidence="1" type="ORF">SAMN05444682_11533</name>
</gene>
<dbReference type="OrthoDB" id="282393at2"/>